<evidence type="ECO:0000313" key="7">
    <source>
        <dbReference type="Proteomes" id="UP000281498"/>
    </source>
</evidence>
<dbReference type="SMART" id="SM00382">
    <property type="entry name" value="AAA"/>
    <property type="match status" value="1"/>
</dbReference>
<organism evidence="6 7">
    <name type="scientific">Salipaludibacillus neizhouensis</name>
    <dbReference type="NCBI Taxonomy" id="885475"/>
    <lineage>
        <taxon>Bacteria</taxon>
        <taxon>Bacillati</taxon>
        <taxon>Bacillota</taxon>
        <taxon>Bacilli</taxon>
        <taxon>Bacillales</taxon>
        <taxon>Bacillaceae</taxon>
    </lineage>
</organism>
<evidence type="ECO:0000259" key="5">
    <source>
        <dbReference type="PROSITE" id="PS50893"/>
    </source>
</evidence>
<keyword evidence="4 6" id="KW-0067">ATP-binding</keyword>
<comment type="caution">
    <text evidence="6">The sequence shown here is derived from an EMBL/GenBank/DDBJ whole genome shotgun (WGS) entry which is preliminary data.</text>
</comment>
<name>A0A3A9K2Y8_9BACI</name>
<dbReference type="InterPro" id="IPR003593">
    <property type="entry name" value="AAA+_ATPase"/>
</dbReference>
<dbReference type="PANTHER" id="PTHR42734:SF17">
    <property type="entry name" value="METAL TRANSPORT SYSTEM ATP-BINDING PROTEIN TM_0124-RELATED"/>
    <property type="match status" value="1"/>
</dbReference>
<reference evidence="6 7" key="1">
    <citation type="submission" date="2017-10" db="EMBL/GenBank/DDBJ databases">
        <title>Bacillus sp. nov., a halophilic bacterium isolated from a Keqin Lake.</title>
        <authorList>
            <person name="Wang H."/>
        </authorList>
    </citation>
    <scope>NUCLEOTIDE SEQUENCE [LARGE SCALE GENOMIC DNA]</scope>
    <source>
        <strain evidence="6 7">KCTC 13187</strain>
    </source>
</reference>
<protein>
    <submittedName>
        <fullName evidence="6">Molybdenum ABC transporter ATP-binding protein</fullName>
    </submittedName>
</protein>
<sequence length="267" mass="30497">MSKETVITLNDVSVRRGEKLLLKNISWNVHKGQNWAILGLNGAGKTTLLKIITCYMWPTLGSVDVLGYRYGKVNVHELRKSIGWVSNSLDQQLQSHQNDTALEIVLSGKYASVGLYDSITEDDNHQAMELLKKFDIQHITNEPLRVFSQGERKKVLLARAWMSELKLLILDEPCAGLDIYSREEFLNTLEKMTKEENAPTIVFVTHHIEEIIPSITDLLFIHSGEVVDSGTKEQVLTEENLEQTFRVPLNLHWHNERPWISVKAKLL</sequence>
<dbReference type="PROSITE" id="PS50893">
    <property type="entry name" value="ABC_TRANSPORTER_2"/>
    <property type="match status" value="1"/>
</dbReference>
<accession>A0A3A9K2Y8</accession>
<keyword evidence="3" id="KW-0547">Nucleotide-binding</keyword>
<feature type="domain" description="ABC transporter" evidence="5">
    <location>
        <begin position="7"/>
        <end position="248"/>
    </location>
</feature>
<dbReference type="GO" id="GO:0016887">
    <property type="term" value="F:ATP hydrolysis activity"/>
    <property type="evidence" value="ECO:0007669"/>
    <property type="project" value="InterPro"/>
</dbReference>
<evidence type="ECO:0000256" key="2">
    <source>
        <dbReference type="ARBA" id="ARBA00022448"/>
    </source>
</evidence>
<dbReference type="OrthoDB" id="9789994at2"/>
<gene>
    <name evidence="6" type="ORF">CR203_09085</name>
</gene>
<dbReference type="InterPro" id="IPR027417">
    <property type="entry name" value="P-loop_NTPase"/>
</dbReference>
<dbReference type="SUPFAM" id="SSF52540">
    <property type="entry name" value="P-loop containing nucleoside triphosphate hydrolases"/>
    <property type="match status" value="1"/>
</dbReference>
<dbReference type="InterPro" id="IPR017871">
    <property type="entry name" value="ABC_transporter-like_CS"/>
</dbReference>
<keyword evidence="2" id="KW-0813">Transport</keyword>
<comment type="similarity">
    <text evidence="1">Belongs to the ABC transporter superfamily.</text>
</comment>
<keyword evidence="7" id="KW-1185">Reference proteome</keyword>
<dbReference type="Proteomes" id="UP000281498">
    <property type="component" value="Unassembled WGS sequence"/>
</dbReference>
<evidence type="ECO:0000256" key="4">
    <source>
        <dbReference type="ARBA" id="ARBA00022840"/>
    </source>
</evidence>
<dbReference type="InterPro" id="IPR003439">
    <property type="entry name" value="ABC_transporter-like_ATP-bd"/>
</dbReference>
<dbReference type="EMBL" id="PDOE01000003">
    <property type="protein sequence ID" value="RKL67494.1"/>
    <property type="molecule type" value="Genomic_DNA"/>
</dbReference>
<dbReference type="PANTHER" id="PTHR42734">
    <property type="entry name" value="METAL TRANSPORT SYSTEM ATP-BINDING PROTEIN TM_0124-RELATED"/>
    <property type="match status" value="1"/>
</dbReference>
<dbReference type="InterPro" id="IPR050153">
    <property type="entry name" value="Metal_Ion_Import_ABC"/>
</dbReference>
<dbReference type="RefSeq" id="WP_110935342.1">
    <property type="nucleotide sequence ID" value="NZ_KZ614146.1"/>
</dbReference>
<dbReference type="PROSITE" id="PS00211">
    <property type="entry name" value="ABC_TRANSPORTER_1"/>
    <property type="match status" value="1"/>
</dbReference>
<dbReference type="Gene3D" id="3.40.50.300">
    <property type="entry name" value="P-loop containing nucleotide triphosphate hydrolases"/>
    <property type="match status" value="1"/>
</dbReference>
<evidence type="ECO:0000313" key="6">
    <source>
        <dbReference type="EMBL" id="RKL67494.1"/>
    </source>
</evidence>
<dbReference type="GO" id="GO:0005524">
    <property type="term" value="F:ATP binding"/>
    <property type="evidence" value="ECO:0007669"/>
    <property type="project" value="UniProtKB-KW"/>
</dbReference>
<evidence type="ECO:0000256" key="1">
    <source>
        <dbReference type="ARBA" id="ARBA00005417"/>
    </source>
</evidence>
<evidence type="ECO:0000256" key="3">
    <source>
        <dbReference type="ARBA" id="ARBA00022741"/>
    </source>
</evidence>
<dbReference type="Pfam" id="PF00005">
    <property type="entry name" value="ABC_tran"/>
    <property type="match status" value="1"/>
</dbReference>
<proteinExistence type="inferred from homology"/>
<dbReference type="AlphaFoldDB" id="A0A3A9K2Y8"/>